<gene>
    <name evidence="1" type="ORF">PCOR1329_LOCUS15747</name>
</gene>
<dbReference type="Proteomes" id="UP001189429">
    <property type="component" value="Unassembled WGS sequence"/>
</dbReference>
<evidence type="ECO:0000313" key="2">
    <source>
        <dbReference type="Proteomes" id="UP001189429"/>
    </source>
</evidence>
<dbReference type="EMBL" id="CAUYUJ010004786">
    <property type="protein sequence ID" value="CAK0810979.1"/>
    <property type="molecule type" value="Genomic_DNA"/>
</dbReference>
<evidence type="ECO:0000313" key="1">
    <source>
        <dbReference type="EMBL" id="CAK0810979.1"/>
    </source>
</evidence>
<organism evidence="1 2">
    <name type="scientific">Prorocentrum cordatum</name>
    <dbReference type="NCBI Taxonomy" id="2364126"/>
    <lineage>
        <taxon>Eukaryota</taxon>
        <taxon>Sar</taxon>
        <taxon>Alveolata</taxon>
        <taxon>Dinophyceae</taxon>
        <taxon>Prorocentrales</taxon>
        <taxon>Prorocentraceae</taxon>
        <taxon>Prorocentrum</taxon>
    </lineage>
</organism>
<accession>A0ABN9QX96</accession>
<comment type="caution">
    <text evidence="1">The sequence shown here is derived from an EMBL/GenBank/DDBJ whole genome shotgun (WGS) entry which is preliminary data.</text>
</comment>
<keyword evidence="2" id="KW-1185">Reference proteome</keyword>
<feature type="non-terminal residue" evidence="1">
    <location>
        <position position="1"/>
    </location>
</feature>
<protein>
    <submittedName>
        <fullName evidence="1">Uncharacterized protein</fullName>
    </submittedName>
</protein>
<sequence>VGERAECLPLTLRLATLPTGALKEVPGHKLALQMVREDRYWTVARLDTADADPNEETVSAVGISEVVSIGAGRVAPRRQEVAVTEIDELFEEMTCAHGDSAKAEAQPKAPKKSFKDDVDTDFLDMVAKRKCCDAGSSDELSEGSDSSASAWKEVLGDGDGDDDIFGHKFDLELEDKAAHVPMPLPTELHPQKCGPFSFYVCKESKYGGYEANCPFHKKNDVSGCRKRMAIEGPAEADRQETLRRL</sequence>
<reference evidence="1" key="1">
    <citation type="submission" date="2023-10" db="EMBL/GenBank/DDBJ databases">
        <authorList>
            <person name="Chen Y."/>
            <person name="Shah S."/>
            <person name="Dougan E. K."/>
            <person name="Thang M."/>
            <person name="Chan C."/>
        </authorList>
    </citation>
    <scope>NUCLEOTIDE SEQUENCE [LARGE SCALE GENOMIC DNA]</scope>
</reference>
<name>A0ABN9QX96_9DINO</name>
<feature type="non-terminal residue" evidence="1">
    <location>
        <position position="245"/>
    </location>
</feature>
<proteinExistence type="predicted"/>